<proteinExistence type="predicted"/>
<accession>B7QDH8</accession>
<dbReference type="VEuPathDB" id="VectorBase:ISCI012783"/>
<protein>
    <submittedName>
        <fullName evidence="1 2">Uncharacterized protein</fullName>
    </submittedName>
</protein>
<gene>
    <name evidence="1" type="ORF">IscW_ISCW012783</name>
</gene>
<sequence>MQPFFVVEHEDFLKMVTRVASTKTPLTRRTLMVRIAARSVKTKQRLLDELGRAERSGGNRS</sequence>
<reference evidence="2" key="2">
    <citation type="submission" date="2020-05" db="UniProtKB">
        <authorList>
            <consortium name="EnsemblMetazoa"/>
        </authorList>
    </citation>
    <scope>IDENTIFICATION</scope>
    <source>
        <strain evidence="2">wikel</strain>
    </source>
</reference>
<dbReference type="HOGENOM" id="CLU_206133_0_0_1"/>
<dbReference type="PaxDb" id="6945-B7QDH8"/>
<keyword evidence="3" id="KW-1185">Reference proteome</keyword>
<evidence type="ECO:0000313" key="3">
    <source>
        <dbReference type="Proteomes" id="UP000001555"/>
    </source>
</evidence>
<dbReference type="EMBL" id="DS913781">
    <property type="protein sequence ID" value="EEC16900.1"/>
    <property type="molecule type" value="Genomic_DNA"/>
</dbReference>
<dbReference type="Proteomes" id="UP000001555">
    <property type="component" value="Unassembled WGS sequence"/>
</dbReference>
<dbReference type="EMBL" id="ABJB010308565">
    <property type="status" value="NOT_ANNOTATED_CDS"/>
    <property type="molecule type" value="Genomic_DNA"/>
</dbReference>
<evidence type="ECO:0000313" key="1">
    <source>
        <dbReference type="EMBL" id="EEC16900.1"/>
    </source>
</evidence>
<dbReference type="EnsemblMetazoa" id="ISCW012783-RA">
    <property type="protein sequence ID" value="ISCW012783-PA"/>
    <property type="gene ID" value="ISCW012783"/>
</dbReference>
<reference evidence="1 3" key="1">
    <citation type="submission" date="2008-03" db="EMBL/GenBank/DDBJ databases">
        <title>Annotation of Ixodes scapularis.</title>
        <authorList>
            <consortium name="Ixodes scapularis Genome Project Consortium"/>
            <person name="Caler E."/>
            <person name="Hannick L.I."/>
            <person name="Bidwell S."/>
            <person name="Joardar V."/>
            <person name="Thiagarajan M."/>
            <person name="Amedeo P."/>
            <person name="Galinsky K.J."/>
            <person name="Schobel S."/>
            <person name="Inman J."/>
            <person name="Hostetler J."/>
            <person name="Miller J."/>
            <person name="Hammond M."/>
            <person name="Megy K."/>
            <person name="Lawson D."/>
            <person name="Kodira C."/>
            <person name="Sutton G."/>
            <person name="Meyer J."/>
            <person name="Hill C.A."/>
            <person name="Birren B."/>
            <person name="Nene V."/>
            <person name="Collins F."/>
            <person name="Alarcon-Chaidez F."/>
            <person name="Wikel S."/>
            <person name="Strausberg R."/>
        </authorList>
    </citation>
    <scope>NUCLEOTIDE SEQUENCE [LARGE SCALE GENOMIC DNA]</scope>
    <source>
        <strain evidence="3">Wikel</strain>
        <strain evidence="1">Wikel colony</strain>
    </source>
</reference>
<dbReference type="InParanoid" id="B7QDH8"/>
<name>B7QDH8_IXOSC</name>
<evidence type="ECO:0000313" key="2">
    <source>
        <dbReference type="EnsemblMetazoa" id="ISCW012783-PA"/>
    </source>
</evidence>
<dbReference type="AlphaFoldDB" id="B7QDH8"/>
<dbReference type="VEuPathDB" id="VectorBase:ISCW012783"/>
<organism>
    <name type="scientific">Ixodes scapularis</name>
    <name type="common">Black-legged tick</name>
    <name type="synonym">Deer tick</name>
    <dbReference type="NCBI Taxonomy" id="6945"/>
    <lineage>
        <taxon>Eukaryota</taxon>
        <taxon>Metazoa</taxon>
        <taxon>Ecdysozoa</taxon>
        <taxon>Arthropoda</taxon>
        <taxon>Chelicerata</taxon>
        <taxon>Arachnida</taxon>
        <taxon>Acari</taxon>
        <taxon>Parasitiformes</taxon>
        <taxon>Ixodida</taxon>
        <taxon>Ixodoidea</taxon>
        <taxon>Ixodidae</taxon>
        <taxon>Ixodinae</taxon>
        <taxon>Ixodes</taxon>
    </lineage>
</organism>